<dbReference type="GO" id="GO:0005634">
    <property type="term" value="C:nucleus"/>
    <property type="evidence" value="ECO:0007669"/>
    <property type="project" value="UniProtKB-SubCell"/>
</dbReference>
<dbReference type="InterPro" id="IPR009071">
    <property type="entry name" value="HMG_box_dom"/>
</dbReference>
<feature type="domain" description="HMG box" evidence="6">
    <location>
        <begin position="127"/>
        <end position="195"/>
    </location>
</feature>
<evidence type="ECO:0000256" key="1">
    <source>
        <dbReference type="ARBA" id="ARBA00004123"/>
    </source>
</evidence>
<evidence type="ECO:0000256" key="4">
    <source>
        <dbReference type="PROSITE-ProRule" id="PRU00267"/>
    </source>
</evidence>
<dbReference type="Proteomes" id="UP000612746">
    <property type="component" value="Unassembled WGS sequence"/>
</dbReference>
<evidence type="ECO:0000313" key="7">
    <source>
        <dbReference type="EMBL" id="KAG2185151.1"/>
    </source>
</evidence>
<name>A0A8H7UGQ3_9FUNG</name>
<dbReference type="PANTHER" id="PTHR48112">
    <property type="entry name" value="HIGH MOBILITY GROUP PROTEIN DSP1"/>
    <property type="match status" value="1"/>
</dbReference>
<organism evidence="7 8">
    <name type="scientific">Umbelopsis vinacea</name>
    <dbReference type="NCBI Taxonomy" id="44442"/>
    <lineage>
        <taxon>Eukaryota</taxon>
        <taxon>Fungi</taxon>
        <taxon>Fungi incertae sedis</taxon>
        <taxon>Mucoromycota</taxon>
        <taxon>Mucoromycotina</taxon>
        <taxon>Umbelopsidomycetes</taxon>
        <taxon>Umbelopsidales</taxon>
        <taxon>Umbelopsidaceae</taxon>
        <taxon>Umbelopsis</taxon>
    </lineage>
</organism>
<gene>
    <name evidence="7" type="ORF">INT44_001941</name>
</gene>
<keyword evidence="2 4" id="KW-0238">DNA-binding</keyword>
<sequence length="305" mass="35476">MLATTSKAPGTPTPKRNGAIDDEKYRQRYKELKKRIRDIEEDNDILHVRLHKARKNIGRLRLERSFLLERIERVHERSDIDSDESDGMSDALSHDGLDFHHPQHMSRKPVMRIFEKPQRRKKDPNAPKGPGNVFFLYCRLERDKIKDEFPNENLGDVTKLLGQKWKSLSKDGKQKYYDLYRKEQEEYEVAMKTYNKEATSFMRDPIPSISRSPPGPIDGGAYSDRAHAVDMALTSSQQGSSIIDEEEDLLDADPQPRTSHHDMDADTDELLDDEDFQVYPTTNFSSKEQAHKWQQQQNAQYQSIK</sequence>
<dbReference type="OrthoDB" id="1919336at2759"/>
<dbReference type="Pfam" id="PF00505">
    <property type="entry name" value="HMG_box"/>
    <property type="match status" value="1"/>
</dbReference>
<proteinExistence type="predicted"/>
<dbReference type="AlphaFoldDB" id="A0A8H7UGQ3"/>
<keyword evidence="8" id="KW-1185">Reference proteome</keyword>
<feature type="compositionally biased region" description="Low complexity" evidence="5">
    <location>
        <begin position="292"/>
        <end position="305"/>
    </location>
</feature>
<dbReference type="PRINTS" id="PR00886">
    <property type="entry name" value="HIGHMOBLTY12"/>
</dbReference>
<comment type="subcellular location">
    <subcellularLocation>
        <location evidence="1">Nucleus</location>
    </subcellularLocation>
</comment>
<dbReference type="Gene3D" id="1.10.30.10">
    <property type="entry name" value="High mobility group box domain"/>
    <property type="match status" value="1"/>
</dbReference>
<feature type="DNA-binding region" description="HMG box" evidence="4">
    <location>
        <begin position="127"/>
        <end position="195"/>
    </location>
</feature>
<dbReference type="InterPro" id="IPR056513">
    <property type="entry name" value="INO80F"/>
</dbReference>
<feature type="region of interest" description="Disordered" evidence="5">
    <location>
        <begin position="204"/>
        <end position="223"/>
    </location>
</feature>
<dbReference type="SUPFAM" id="SSF47095">
    <property type="entry name" value="HMG-box"/>
    <property type="match status" value="1"/>
</dbReference>
<evidence type="ECO:0000256" key="2">
    <source>
        <dbReference type="ARBA" id="ARBA00023125"/>
    </source>
</evidence>
<feature type="compositionally biased region" description="Acidic residues" evidence="5">
    <location>
        <begin position="265"/>
        <end position="276"/>
    </location>
</feature>
<dbReference type="InterPro" id="IPR050342">
    <property type="entry name" value="HMGB"/>
</dbReference>
<protein>
    <recommendedName>
        <fullName evidence="6">HMG box domain-containing protein</fullName>
    </recommendedName>
</protein>
<feature type="region of interest" description="Disordered" evidence="5">
    <location>
        <begin position="1"/>
        <end position="26"/>
    </location>
</feature>
<dbReference type="SMART" id="SM00398">
    <property type="entry name" value="HMG"/>
    <property type="match status" value="1"/>
</dbReference>
<comment type="caution">
    <text evidence="7">The sequence shown here is derived from an EMBL/GenBank/DDBJ whole genome shotgun (WGS) entry which is preliminary data.</text>
</comment>
<dbReference type="GO" id="GO:0003677">
    <property type="term" value="F:DNA binding"/>
    <property type="evidence" value="ECO:0007669"/>
    <property type="project" value="UniProtKB-UniRule"/>
</dbReference>
<accession>A0A8H7UGQ3</accession>
<evidence type="ECO:0000256" key="5">
    <source>
        <dbReference type="SAM" id="MobiDB-lite"/>
    </source>
</evidence>
<keyword evidence="3 4" id="KW-0539">Nucleus</keyword>
<evidence type="ECO:0000259" key="6">
    <source>
        <dbReference type="PROSITE" id="PS50118"/>
    </source>
</evidence>
<dbReference type="PROSITE" id="PS50118">
    <property type="entry name" value="HMG_BOX_2"/>
    <property type="match status" value="1"/>
</dbReference>
<dbReference type="EMBL" id="JAEPRA010000005">
    <property type="protein sequence ID" value="KAG2185151.1"/>
    <property type="molecule type" value="Genomic_DNA"/>
</dbReference>
<dbReference type="InterPro" id="IPR036910">
    <property type="entry name" value="HMG_box_dom_sf"/>
</dbReference>
<feature type="region of interest" description="Disordered" evidence="5">
    <location>
        <begin position="233"/>
        <end position="305"/>
    </location>
</feature>
<evidence type="ECO:0000256" key="3">
    <source>
        <dbReference type="ARBA" id="ARBA00023242"/>
    </source>
</evidence>
<dbReference type="Pfam" id="PF24245">
    <property type="entry name" value="INO80F"/>
    <property type="match status" value="1"/>
</dbReference>
<reference evidence="7" key="1">
    <citation type="submission" date="2020-12" db="EMBL/GenBank/DDBJ databases">
        <title>Metabolic potential, ecology and presence of endohyphal bacteria is reflected in genomic diversity of Mucoromycotina.</title>
        <authorList>
            <person name="Muszewska A."/>
            <person name="Okrasinska A."/>
            <person name="Steczkiewicz K."/>
            <person name="Drgas O."/>
            <person name="Orlowska M."/>
            <person name="Perlinska-Lenart U."/>
            <person name="Aleksandrzak-Piekarczyk T."/>
            <person name="Szatraj K."/>
            <person name="Zielenkiewicz U."/>
            <person name="Pilsyk S."/>
            <person name="Malc E."/>
            <person name="Mieczkowski P."/>
            <person name="Kruszewska J.S."/>
            <person name="Biernat P."/>
            <person name="Pawlowska J."/>
        </authorList>
    </citation>
    <scope>NUCLEOTIDE SEQUENCE</scope>
    <source>
        <strain evidence="7">WA0000051536</strain>
    </source>
</reference>
<evidence type="ECO:0000313" key="8">
    <source>
        <dbReference type="Proteomes" id="UP000612746"/>
    </source>
</evidence>